<organism evidence="2 3">
    <name type="scientific">Apiospora phragmitis</name>
    <dbReference type="NCBI Taxonomy" id="2905665"/>
    <lineage>
        <taxon>Eukaryota</taxon>
        <taxon>Fungi</taxon>
        <taxon>Dikarya</taxon>
        <taxon>Ascomycota</taxon>
        <taxon>Pezizomycotina</taxon>
        <taxon>Sordariomycetes</taxon>
        <taxon>Xylariomycetidae</taxon>
        <taxon>Amphisphaeriales</taxon>
        <taxon>Apiosporaceae</taxon>
        <taxon>Apiospora</taxon>
    </lineage>
</organism>
<feature type="compositionally biased region" description="Polar residues" evidence="1">
    <location>
        <begin position="147"/>
        <end position="157"/>
    </location>
</feature>
<feature type="region of interest" description="Disordered" evidence="1">
    <location>
        <begin position="118"/>
        <end position="157"/>
    </location>
</feature>
<dbReference type="GeneID" id="92097038"/>
<reference evidence="2 3" key="1">
    <citation type="submission" date="2023-01" db="EMBL/GenBank/DDBJ databases">
        <title>Analysis of 21 Apiospora genomes using comparative genomics revels a genus with tremendous synthesis potential of carbohydrate active enzymes and secondary metabolites.</title>
        <authorList>
            <person name="Sorensen T."/>
        </authorList>
    </citation>
    <scope>NUCLEOTIDE SEQUENCE [LARGE SCALE GENOMIC DNA]</scope>
    <source>
        <strain evidence="2 3">CBS 135458</strain>
    </source>
</reference>
<accession>A0ABR1TDG2</accession>
<evidence type="ECO:0000256" key="1">
    <source>
        <dbReference type="SAM" id="MobiDB-lite"/>
    </source>
</evidence>
<evidence type="ECO:0000313" key="3">
    <source>
        <dbReference type="Proteomes" id="UP001480595"/>
    </source>
</evidence>
<dbReference type="EMBL" id="JAQQWL010000012">
    <property type="protein sequence ID" value="KAK8043728.1"/>
    <property type="molecule type" value="Genomic_DNA"/>
</dbReference>
<protein>
    <submittedName>
        <fullName evidence="2">Uncharacterized protein</fullName>
    </submittedName>
</protein>
<gene>
    <name evidence="2" type="ORF">PG994_012566</name>
</gene>
<feature type="compositionally biased region" description="Basic and acidic residues" evidence="1">
    <location>
        <begin position="120"/>
        <end position="137"/>
    </location>
</feature>
<comment type="caution">
    <text evidence="2">The sequence shown here is derived from an EMBL/GenBank/DDBJ whole genome shotgun (WGS) entry which is preliminary data.</text>
</comment>
<name>A0ABR1TDG2_9PEZI</name>
<evidence type="ECO:0000313" key="2">
    <source>
        <dbReference type="EMBL" id="KAK8043728.1"/>
    </source>
</evidence>
<dbReference type="Proteomes" id="UP001480595">
    <property type="component" value="Unassembled WGS sequence"/>
</dbReference>
<dbReference type="RefSeq" id="XP_066710123.1">
    <property type="nucleotide sequence ID" value="XM_066863975.1"/>
</dbReference>
<keyword evidence="3" id="KW-1185">Reference proteome</keyword>
<proteinExistence type="predicted"/>
<sequence length="157" mass="17918">MKYVGPRRLGPVDVRGRRRLRRGADLDHGGEGDAGRHVLDPALRDMIAWFCAALSKQLPDLYSAMELCFFRCRNIKNSTSPLNSDAAIRDLVQRLVFDADFQPNTFFFDFEDQWDEYDPDVEKVEEGGQQDGDKMDEDKQDGDTNDESTMMASMSIK</sequence>